<comment type="function">
    <text evidence="1">Catalyzes the specific phosphorylation of the 3-hydroxyl group of shikimic acid using ATP as a cosubstrate.</text>
</comment>
<dbReference type="GO" id="GO:0008652">
    <property type="term" value="P:amino acid biosynthetic process"/>
    <property type="evidence" value="ECO:0007669"/>
    <property type="project" value="UniProtKB-KW"/>
</dbReference>
<keyword evidence="9" id="KW-0067">ATP-binding</keyword>
<dbReference type="EMBL" id="JALJOR010000002">
    <property type="protein sequence ID" value="KAK9823384.1"/>
    <property type="molecule type" value="Genomic_DNA"/>
</dbReference>
<proteinExistence type="inferred from homology"/>
<dbReference type="GO" id="GO:0009073">
    <property type="term" value="P:aromatic amino acid family biosynthetic process"/>
    <property type="evidence" value="ECO:0007669"/>
    <property type="project" value="UniProtKB-KW"/>
</dbReference>
<evidence type="ECO:0000256" key="5">
    <source>
        <dbReference type="ARBA" id="ARBA00022605"/>
    </source>
</evidence>
<comment type="pathway">
    <text evidence="2">Metabolic intermediate biosynthesis; chorismate biosynthesis; chorismate from D-erythrose 4-phosphate and phosphoenolpyruvate: step 5/7.</text>
</comment>
<gene>
    <name evidence="13" type="ORF">WJX72_002397</name>
</gene>
<keyword evidence="7" id="KW-0547">Nucleotide-binding</keyword>
<dbReference type="GO" id="GO:0005829">
    <property type="term" value="C:cytosol"/>
    <property type="evidence" value="ECO:0007669"/>
    <property type="project" value="TreeGrafter"/>
</dbReference>
<dbReference type="Pfam" id="PF01202">
    <property type="entry name" value="SKI"/>
    <property type="match status" value="1"/>
</dbReference>
<dbReference type="AlphaFoldDB" id="A0AAW1QPL6"/>
<accession>A0AAW1QPL6</accession>
<dbReference type="PANTHER" id="PTHR21087">
    <property type="entry name" value="SHIKIMATE KINASE"/>
    <property type="match status" value="1"/>
</dbReference>
<comment type="similarity">
    <text evidence="3">Belongs to the shikimate kinase family.</text>
</comment>
<dbReference type="InterPro" id="IPR000623">
    <property type="entry name" value="Shikimate_kinase/TSH1"/>
</dbReference>
<keyword evidence="5" id="KW-0028">Amino-acid biosynthesis</keyword>
<evidence type="ECO:0000256" key="3">
    <source>
        <dbReference type="ARBA" id="ARBA00006997"/>
    </source>
</evidence>
<evidence type="ECO:0000313" key="14">
    <source>
        <dbReference type="Proteomes" id="UP001489004"/>
    </source>
</evidence>
<keyword evidence="10" id="KW-0057">Aromatic amino acid biosynthesis</keyword>
<dbReference type="InterPro" id="IPR027417">
    <property type="entry name" value="P-loop_NTPase"/>
</dbReference>
<dbReference type="InterPro" id="IPR023000">
    <property type="entry name" value="Shikimate_kinase_CS"/>
</dbReference>
<feature type="region of interest" description="Disordered" evidence="12">
    <location>
        <begin position="187"/>
        <end position="224"/>
    </location>
</feature>
<evidence type="ECO:0000256" key="6">
    <source>
        <dbReference type="ARBA" id="ARBA00022679"/>
    </source>
</evidence>
<dbReference type="CDD" id="cd00464">
    <property type="entry name" value="SK"/>
    <property type="match status" value="1"/>
</dbReference>
<evidence type="ECO:0000256" key="2">
    <source>
        <dbReference type="ARBA" id="ARBA00004842"/>
    </source>
</evidence>
<evidence type="ECO:0000256" key="1">
    <source>
        <dbReference type="ARBA" id="ARBA00002641"/>
    </source>
</evidence>
<organism evidence="13 14">
    <name type="scientific">[Myrmecia] bisecta</name>
    <dbReference type="NCBI Taxonomy" id="41462"/>
    <lineage>
        <taxon>Eukaryota</taxon>
        <taxon>Viridiplantae</taxon>
        <taxon>Chlorophyta</taxon>
        <taxon>core chlorophytes</taxon>
        <taxon>Trebouxiophyceae</taxon>
        <taxon>Trebouxiales</taxon>
        <taxon>Trebouxiaceae</taxon>
        <taxon>Myrmecia</taxon>
    </lineage>
</organism>
<dbReference type="GO" id="GO:0005524">
    <property type="term" value="F:ATP binding"/>
    <property type="evidence" value="ECO:0007669"/>
    <property type="project" value="UniProtKB-KW"/>
</dbReference>
<dbReference type="EC" id="2.7.1.71" evidence="4"/>
<dbReference type="PRINTS" id="PR01100">
    <property type="entry name" value="SHIKIMTKNASE"/>
</dbReference>
<dbReference type="Gene3D" id="3.40.50.300">
    <property type="entry name" value="P-loop containing nucleotide triphosphate hydrolases"/>
    <property type="match status" value="1"/>
</dbReference>
<evidence type="ECO:0000256" key="9">
    <source>
        <dbReference type="ARBA" id="ARBA00022840"/>
    </source>
</evidence>
<reference evidence="13 14" key="1">
    <citation type="journal article" date="2024" name="Nat. Commun.">
        <title>Phylogenomics reveals the evolutionary origins of lichenization in chlorophyte algae.</title>
        <authorList>
            <person name="Puginier C."/>
            <person name="Libourel C."/>
            <person name="Otte J."/>
            <person name="Skaloud P."/>
            <person name="Haon M."/>
            <person name="Grisel S."/>
            <person name="Petersen M."/>
            <person name="Berrin J.G."/>
            <person name="Delaux P.M."/>
            <person name="Dal Grande F."/>
            <person name="Keller J."/>
        </authorList>
    </citation>
    <scope>NUCLEOTIDE SEQUENCE [LARGE SCALE GENOMIC DNA]</scope>
    <source>
        <strain evidence="13 14">SAG 2043</strain>
    </source>
</reference>
<keyword evidence="14" id="KW-1185">Reference proteome</keyword>
<dbReference type="HAMAP" id="MF_00109">
    <property type="entry name" value="Shikimate_kinase"/>
    <property type="match status" value="1"/>
</dbReference>
<dbReference type="InterPro" id="IPR031322">
    <property type="entry name" value="Shikimate/glucono_kinase"/>
</dbReference>
<evidence type="ECO:0000256" key="10">
    <source>
        <dbReference type="ARBA" id="ARBA00023141"/>
    </source>
</evidence>
<sequence>MMGSGKSTVGKLLGKALTYPLLDSDGLIQQLAGQSIKEIFETEGEEAFRDMETEVLQQLMPFKACVIATGGGVVLRRKNWGYMHHGVVVWLNGSPELLARRTSRDGLKSRPLLGGKADQEQQGEDAYQQSLERLTRILEERKHQYAVADVMVPLEAGPSSREAEAGASTAVVTYRVLKALKERLQKDAQEREEARNFEIKGGNDVPQTMRVMPSPAAGATQNEE</sequence>
<evidence type="ECO:0000256" key="8">
    <source>
        <dbReference type="ARBA" id="ARBA00022777"/>
    </source>
</evidence>
<dbReference type="PANTHER" id="PTHR21087:SF16">
    <property type="entry name" value="SHIKIMATE KINASE 1, CHLOROPLASTIC"/>
    <property type="match status" value="1"/>
</dbReference>
<feature type="compositionally biased region" description="Basic and acidic residues" evidence="12">
    <location>
        <begin position="187"/>
        <end position="198"/>
    </location>
</feature>
<dbReference type="Proteomes" id="UP001489004">
    <property type="component" value="Unassembled WGS sequence"/>
</dbReference>
<protein>
    <recommendedName>
        <fullName evidence="4">shikimate kinase</fullName>
        <ecNumber evidence="4">2.7.1.71</ecNumber>
    </recommendedName>
</protein>
<dbReference type="SUPFAM" id="SSF52540">
    <property type="entry name" value="P-loop containing nucleoside triphosphate hydrolases"/>
    <property type="match status" value="1"/>
</dbReference>
<name>A0AAW1QPL6_9CHLO</name>
<evidence type="ECO:0000256" key="11">
    <source>
        <dbReference type="ARBA" id="ARBA00048567"/>
    </source>
</evidence>
<comment type="caution">
    <text evidence="13">The sequence shown here is derived from an EMBL/GenBank/DDBJ whole genome shotgun (WGS) entry which is preliminary data.</text>
</comment>
<evidence type="ECO:0000256" key="7">
    <source>
        <dbReference type="ARBA" id="ARBA00022741"/>
    </source>
</evidence>
<evidence type="ECO:0000313" key="13">
    <source>
        <dbReference type="EMBL" id="KAK9823384.1"/>
    </source>
</evidence>
<comment type="catalytic activity">
    <reaction evidence="11">
        <text>shikimate + ATP = 3-phosphoshikimate + ADP + H(+)</text>
        <dbReference type="Rhea" id="RHEA:13121"/>
        <dbReference type="ChEBI" id="CHEBI:15378"/>
        <dbReference type="ChEBI" id="CHEBI:30616"/>
        <dbReference type="ChEBI" id="CHEBI:36208"/>
        <dbReference type="ChEBI" id="CHEBI:145989"/>
        <dbReference type="ChEBI" id="CHEBI:456216"/>
        <dbReference type="EC" id="2.7.1.71"/>
    </reaction>
</comment>
<dbReference type="PROSITE" id="PS01128">
    <property type="entry name" value="SHIKIMATE_KINASE"/>
    <property type="match status" value="1"/>
</dbReference>
<keyword evidence="8" id="KW-0418">Kinase</keyword>
<dbReference type="GO" id="GO:0004765">
    <property type="term" value="F:shikimate kinase activity"/>
    <property type="evidence" value="ECO:0007669"/>
    <property type="project" value="UniProtKB-EC"/>
</dbReference>
<keyword evidence="6" id="KW-0808">Transferase</keyword>
<evidence type="ECO:0000256" key="12">
    <source>
        <dbReference type="SAM" id="MobiDB-lite"/>
    </source>
</evidence>
<evidence type="ECO:0000256" key="4">
    <source>
        <dbReference type="ARBA" id="ARBA00012154"/>
    </source>
</evidence>